<accession>A0A5J4UAI0</accession>
<sequence>MGRKKEGAQRATQALSHGFRNYDTQFGAFTVEFAKLFQQIHEQYPGWKAKQIIQNCLIAGGTDILNVEDKPTLMKTMRTILEEERLMVLQLREQEGALIEMISAIDVLTKICSTIHNLHETRLNEPFKTFYHAGILSYTPEHVLNIVKSIKNVYLNKSKAPVEEPDRAEVHRQKQADKPSDMISPNSGNPFPTTPPEGDQTSFPMEDHARRHYSDEDDERNQVYEDYLKRQRMNDKKKGINNQ</sequence>
<feature type="compositionally biased region" description="Basic and acidic residues" evidence="1">
    <location>
        <begin position="161"/>
        <end position="180"/>
    </location>
</feature>
<organism evidence="2 3">
    <name type="scientific">Streblomastix strix</name>
    <dbReference type="NCBI Taxonomy" id="222440"/>
    <lineage>
        <taxon>Eukaryota</taxon>
        <taxon>Metamonada</taxon>
        <taxon>Preaxostyla</taxon>
        <taxon>Oxymonadida</taxon>
        <taxon>Streblomastigidae</taxon>
        <taxon>Streblomastix</taxon>
    </lineage>
</organism>
<protein>
    <submittedName>
        <fullName evidence="2">Uncharacterized protein</fullName>
    </submittedName>
</protein>
<feature type="region of interest" description="Disordered" evidence="1">
    <location>
        <begin position="161"/>
        <end position="243"/>
    </location>
</feature>
<dbReference type="Proteomes" id="UP000324800">
    <property type="component" value="Unassembled WGS sequence"/>
</dbReference>
<evidence type="ECO:0000313" key="3">
    <source>
        <dbReference type="Proteomes" id="UP000324800"/>
    </source>
</evidence>
<evidence type="ECO:0000313" key="2">
    <source>
        <dbReference type="EMBL" id="KAA6367428.1"/>
    </source>
</evidence>
<dbReference type="AlphaFoldDB" id="A0A5J4UAI0"/>
<name>A0A5J4UAI0_9EUKA</name>
<dbReference type="EMBL" id="SNRW01018340">
    <property type="protein sequence ID" value="KAA6367428.1"/>
    <property type="molecule type" value="Genomic_DNA"/>
</dbReference>
<reference evidence="2 3" key="1">
    <citation type="submission" date="2019-03" db="EMBL/GenBank/DDBJ databases">
        <title>Single cell metagenomics reveals metabolic interactions within the superorganism composed of flagellate Streblomastix strix and complex community of Bacteroidetes bacteria on its surface.</title>
        <authorList>
            <person name="Treitli S.C."/>
            <person name="Kolisko M."/>
            <person name="Husnik F."/>
            <person name="Keeling P."/>
            <person name="Hampl V."/>
        </authorList>
    </citation>
    <scope>NUCLEOTIDE SEQUENCE [LARGE SCALE GENOMIC DNA]</scope>
    <source>
        <strain evidence="2">ST1C</strain>
    </source>
</reference>
<comment type="caution">
    <text evidence="2">The sequence shown here is derived from an EMBL/GenBank/DDBJ whole genome shotgun (WGS) entry which is preliminary data.</text>
</comment>
<feature type="compositionally biased region" description="Basic and acidic residues" evidence="1">
    <location>
        <begin position="205"/>
        <end position="243"/>
    </location>
</feature>
<proteinExistence type="predicted"/>
<evidence type="ECO:0000256" key="1">
    <source>
        <dbReference type="SAM" id="MobiDB-lite"/>
    </source>
</evidence>
<gene>
    <name evidence="2" type="ORF">EZS28_037046</name>
</gene>